<comment type="similarity">
    <text evidence="2">Belongs to the bacterial sugar transferase family.</text>
</comment>
<dbReference type="PANTHER" id="PTHR30576:SF10">
    <property type="entry name" value="SLL5057 PROTEIN"/>
    <property type="match status" value="1"/>
</dbReference>
<evidence type="ECO:0000256" key="5">
    <source>
        <dbReference type="ARBA" id="ARBA00022989"/>
    </source>
</evidence>
<evidence type="ECO:0000313" key="10">
    <source>
        <dbReference type="Proteomes" id="UP000042997"/>
    </source>
</evidence>
<evidence type="ECO:0000256" key="6">
    <source>
        <dbReference type="ARBA" id="ARBA00023136"/>
    </source>
</evidence>
<dbReference type="GO" id="GO:0016757">
    <property type="term" value="F:glycosyltransferase activity"/>
    <property type="evidence" value="ECO:0007669"/>
    <property type="project" value="UniProtKB-KW"/>
</dbReference>
<dbReference type="GO" id="GO:0016020">
    <property type="term" value="C:membrane"/>
    <property type="evidence" value="ECO:0007669"/>
    <property type="project" value="UniProtKB-SubCell"/>
</dbReference>
<protein>
    <submittedName>
        <fullName evidence="9">Putative glycosyltransferase</fullName>
        <ecNumber evidence="9">2.4.-.-</ecNumber>
    </submittedName>
</protein>
<dbReference type="PANTHER" id="PTHR30576">
    <property type="entry name" value="COLANIC BIOSYNTHESIS UDP-GLUCOSE LIPID CARRIER TRANSFERASE"/>
    <property type="match status" value="1"/>
</dbReference>
<dbReference type="AlphaFoldDB" id="A0A098BRJ6"/>
<reference evidence="9 10" key="1">
    <citation type="journal article" date="2014" name="Genome Announc.">
        <title>Draft Genome Sequence of Propane- and Butane-Oxidizing Actinobacterium Rhodococcus ruber IEGM 231.</title>
        <authorList>
            <person name="Ivshina I.B."/>
            <person name="Kuyukina M.S."/>
            <person name="Krivoruchko A.V."/>
            <person name="Barbe V."/>
            <person name="Fischer C."/>
        </authorList>
    </citation>
    <scope>NUCLEOTIDE SEQUENCE [LARGE SCALE GENOMIC DNA]</scope>
</reference>
<keyword evidence="5 7" id="KW-1133">Transmembrane helix</keyword>
<dbReference type="EMBL" id="CCSD01000097">
    <property type="protein sequence ID" value="CDZ91353.1"/>
    <property type="molecule type" value="Genomic_DNA"/>
</dbReference>
<evidence type="ECO:0000256" key="1">
    <source>
        <dbReference type="ARBA" id="ARBA00004141"/>
    </source>
</evidence>
<keyword evidence="6 7" id="KW-0472">Membrane</keyword>
<evidence type="ECO:0000313" key="9">
    <source>
        <dbReference type="EMBL" id="CDZ91353.1"/>
    </source>
</evidence>
<dbReference type="NCBIfam" id="TIGR03025">
    <property type="entry name" value="EPS_sugtrans"/>
    <property type="match status" value="1"/>
</dbReference>
<organism evidence="9 10">
    <name type="scientific">Rhodococcus ruber</name>
    <dbReference type="NCBI Taxonomy" id="1830"/>
    <lineage>
        <taxon>Bacteria</taxon>
        <taxon>Bacillati</taxon>
        <taxon>Actinomycetota</taxon>
        <taxon>Actinomycetes</taxon>
        <taxon>Mycobacteriales</taxon>
        <taxon>Nocardiaceae</taxon>
        <taxon>Rhodococcus</taxon>
    </lineage>
</organism>
<keyword evidence="9" id="KW-0328">Glycosyltransferase</keyword>
<keyword evidence="3 9" id="KW-0808">Transferase</keyword>
<accession>A0A098BRJ6</accession>
<dbReference type="EC" id="2.4.-.-" evidence="9"/>
<comment type="subcellular location">
    <subcellularLocation>
        <location evidence="1">Membrane</location>
        <topology evidence="1">Multi-pass membrane protein</topology>
    </subcellularLocation>
</comment>
<dbReference type="InterPro" id="IPR003362">
    <property type="entry name" value="Bact_transf"/>
</dbReference>
<sequence length="514" mass="56364">MRNREMNTPVAGAGGATVRTTVDHAGATRSDAGRSLPGLCAPNPVPRPRWERRYAVLVFCCDLFCILVADLAITFGYHTPEIPTGQTLAVVAVVPVAAMSSLAIQRAWDVRVLGAGVEELRRVGRAYVLATATLAVAGYAWGTASGQSWVFGALPLAAVATLGARLLLRRFVRSRRRRGRFVRSVLVAGDTLEVHELLARAEEFRDAGWQMDGICLPVTKFDEALPLAVDDVPVLGTEDDIVGIAQLHEFQAVALLPSSGWTHSKTRRLSWDLEHTGADLLMAPVLMDLVGPRLHMAPLAGLPLLQLSAPRYVGPAWVVKNIFDRVAALAIVALLAPLLLAIALAIRVTSAGPVLFRQTRVGRDGRTFTMFKFRSMVVDAEDRLAELADRSDGNGILFKMREDPRVTRVGRVIRRYSLDELPQLFNVVTGDMSLVGPRPPLECEVARYGEDGARRRLFVKPGLTGLWQVSGRSNLSWEESVRADLRYVENWTFALDLSILRRTLRAVLHSDGAY</sequence>
<proteinExistence type="inferred from homology"/>
<evidence type="ECO:0000256" key="3">
    <source>
        <dbReference type="ARBA" id="ARBA00022679"/>
    </source>
</evidence>
<keyword evidence="4 7" id="KW-0812">Transmembrane</keyword>
<feature type="transmembrane region" description="Helical" evidence="7">
    <location>
        <begin position="124"/>
        <end position="142"/>
    </location>
</feature>
<feature type="transmembrane region" description="Helical" evidence="7">
    <location>
        <begin position="326"/>
        <end position="346"/>
    </location>
</feature>
<evidence type="ECO:0000256" key="2">
    <source>
        <dbReference type="ARBA" id="ARBA00006464"/>
    </source>
</evidence>
<feature type="transmembrane region" description="Helical" evidence="7">
    <location>
        <begin position="54"/>
        <end position="75"/>
    </location>
</feature>
<dbReference type="Proteomes" id="UP000042997">
    <property type="component" value="Unassembled WGS sequence"/>
</dbReference>
<evidence type="ECO:0000259" key="8">
    <source>
        <dbReference type="Pfam" id="PF02397"/>
    </source>
</evidence>
<gene>
    <name evidence="9" type="ORF">RHRU231_820123</name>
</gene>
<dbReference type="GO" id="GO:0016780">
    <property type="term" value="F:phosphotransferase activity, for other substituted phosphate groups"/>
    <property type="evidence" value="ECO:0007669"/>
    <property type="project" value="TreeGrafter"/>
</dbReference>
<name>A0A098BRJ6_9NOCA</name>
<feature type="transmembrane region" description="Helical" evidence="7">
    <location>
        <begin position="87"/>
        <end position="104"/>
    </location>
</feature>
<feature type="domain" description="Bacterial sugar transferase" evidence="8">
    <location>
        <begin position="320"/>
        <end position="508"/>
    </location>
</feature>
<dbReference type="InterPro" id="IPR017475">
    <property type="entry name" value="EPS_sugar_tfrase"/>
</dbReference>
<dbReference type="Pfam" id="PF02397">
    <property type="entry name" value="Bac_transf"/>
    <property type="match status" value="1"/>
</dbReference>
<evidence type="ECO:0000256" key="4">
    <source>
        <dbReference type="ARBA" id="ARBA00022692"/>
    </source>
</evidence>
<feature type="transmembrane region" description="Helical" evidence="7">
    <location>
        <begin position="148"/>
        <end position="168"/>
    </location>
</feature>
<evidence type="ECO:0000256" key="7">
    <source>
        <dbReference type="SAM" id="Phobius"/>
    </source>
</evidence>
<dbReference type="Pfam" id="PF13727">
    <property type="entry name" value="CoA_binding_3"/>
    <property type="match status" value="1"/>
</dbReference>